<feature type="binding site" evidence="6">
    <location>
        <position position="58"/>
    </location>
    <ligand>
        <name>Mn(2+)</name>
        <dbReference type="ChEBI" id="CHEBI:29035"/>
    </ligand>
</feature>
<dbReference type="InterPro" id="IPR019831">
    <property type="entry name" value="Mn/Fe_SOD_N"/>
</dbReference>
<reference evidence="10 11" key="1">
    <citation type="journal article" date="2011" name="Genome Res.">
        <title>Chromosome and gene copy number variation allow major structural change between species and strains of Leishmania.</title>
        <authorList>
            <person name="Rogers M.B."/>
            <person name="Hilley J.D."/>
            <person name="Dickens N.J."/>
            <person name="Wilkes J."/>
            <person name="Bates P.A."/>
            <person name="Depledge D.P."/>
            <person name="Harris D."/>
            <person name="Her Y."/>
            <person name="Herzyk P."/>
            <person name="Imamura H."/>
            <person name="Otto T.D."/>
            <person name="Sanders M."/>
            <person name="Seeger K."/>
            <person name="Dujardin J.C."/>
            <person name="Berriman M."/>
            <person name="Smith D.F."/>
            <person name="Hertz-Fowler C."/>
            <person name="Mottram J.C."/>
        </authorList>
    </citation>
    <scope>NUCLEOTIDE SEQUENCE [LARGE SCALE GENOMIC DNA]</scope>
    <source>
        <strain evidence="10 11">MHOM/GT/2001/U1103</strain>
    </source>
</reference>
<dbReference type="InterPro" id="IPR036324">
    <property type="entry name" value="Mn/Fe_SOD_N_sf"/>
</dbReference>
<dbReference type="PROSITE" id="PS00088">
    <property type="entry name" value="SOD_MN"/>
    <property type="match status" value="1"/>
</dbReference>
<comment type="subunit">
    <text evidence="2">Homodimer.</text>
</comment>
<dbReference type="SUPFAM" id="SSF46609">
    <property type="entry name" value="Fe,Mn superoxide dismutase (SOD), N-terminal domain"/>
    <property type="match status" value="1"/>
</dbReference>
<dbReference type="RefSeq" id="XP_003872592.1">
    <property type="nucleotide sequence ID" value="XM_003872543.1"/>
</dbReference>
<dbReference type="InterPro" id="IPR001189">
    <property type="entry name" value="Mn/Fe_SOD"/>
</dbReference>
<evidence type="ECO:0000256" key="3">
    <source>
        <dbReference type="ARBA" id="ARBA00012682"/>
    </source>
</evidence>
<dbReference type="Pfam" id="PF00081">
    <property type="entry name" value="Sod_Fe_N"/>
    <property type="match status" value="1"/>
</dbReference>
<evidence type="ECO:0000313" key="10">
    <source>
        <dbReference type="EMBL" id="CBZ24063.1"/>
    </source>
</evidence>
<dbReference type="OrthoDB" id="239262at2759"/>
<dbReference type="FunFam" id="3.55.40.20:FF:000008">
    <property type="entry name" value="Superoxide dismutase"/>
    <property type="match status" value="1"/>
</dbReference>
<feature type="domain" description="Manganese/iron superoxide dismutase N-terminal" evidence="8">
    <location>
        <begin position="34"/>
        <end position="115"/>
    </location>
</feature>
<comment type="function">
    <text evidence="7">Destroys radicals which are normally produced within the cells and which are toxic to biological systems.</text>
</comment>
<feature type="binding site" evidence="6">
    <location>
        <position position="108"/>
    </location>
    <ligand>
        <name>Mn(2+)</name>
        <dbReference type="ChEBI" id="CHEBI:29035"/>
    </ligand>
</feature>
<protein>
    <recommendedName>
        <fullName evidence="3 7">Superoxide dismutase</fullName>
        <ecNumber evidence="3 7">1.15.1.1</ecNumber>
    </recommendedName>
</protein>
<comment type="catalytic activity">
    <reaction evidence="7">
        <text>2 superoxide + 2 H(+) = H2O2 + O2</text>
        <dbReference type="Rhea" id="RHEA:20696"/>
        <dbReference type="ChEBI" id="CHEBI:15378"/>
        <dbReference type="ChEBI" id="CHEBI:15379"/>
        <dbReference type="ChEBI" id="CHEBI:16240"/>
        <dbReference type="ChEBI" id="CHEBI:18421"/>
        <dbReference type="EC" id="1.15.1.1"/>
    </reaction>
</comment>
<evidence type="ECO:0000256" key="5">
    <source>
        <dbReference type="ARBA" id="ARBA00023002"/>
    </source>
</evidence>
<dbReference type="Gene3D" id="3.55.40.20">
    <property type="entry name" value="Iron/manganese superoxide dismutase, C-terminal domain"/>
    <property type="match status" value="1"/>
</dbReference>
<dbReference type="PhylomeDB" id="E9AMA8"/>
<proteinExistence type="inferred from homology"/>
<dbReference type="InterPro" id="IPR036314">
    <property type="entry name" value="SOD_C_sf"/>
</dbReference>
<dbReference type="Gene3D" id="1.10.287.990">
    <property type="entry name" value="Fe,Mn superoxide dismutase (SOD) domain"/>
    <property type="match status" value="1"/>
</dbReference>
<dbReference type="VEuPathDB" id="TriTrypDB:LmxM.08.0290"/>
<keyword evidence="4 6" id="KW-0479">Metal-binding</keyword>
<gene>
    <name evidence="10" type="ORF">LMXM_08_0290</name>
</gene>
<dbReference type="EC" id="1.15.1.1" evidence="3 7"/>
<sequence length="230" mass="26519">MFRRVSMKAPTAPAAVGFSFLGYHTLPHLRYPADLPKLGFNCEDGIKPVMSPRQLELHYTKHHRAYVDKLNTLGDGCEGKMIEEIILETSGIKEKKVMFNQAAQHFNHSFFWKCLTPGGRPMPKTLEDAIAKHFGSVKDFKVTFQQCGMNNFGSGWTWLCVDPQTKQLRIDNTSNADCPLTSGLRPIFTADVWEHAYYKDFENRRADYLKELWQIVDWEFVSQMYEKATK</sequence>
<evidence type="ECO:0000259" key="9">
    <source>
        <dbReference type="Pfam" id="PF02777"/>
    </source>
</evidence>
<feature type="binding site" evidence="6">
    <location>
        <position position="191"/>
    </location>
    <ligand>
        <name>Mn(2+)</name>
        <dbReference type="ChEBI" id="CHEBI:29035"/>
    </ligand>
</feature>
<evidence type="ECO:0000256" key="1">
    <source>
        <dbReference type="ARBA" id="ARBA00008714"/>
    </source>
</evidence>
<accession>E9AMA8</accession>
<dbReference type="OMA" id="DHHGNVG"/>
<evidence type="ECO:0000256" key="4">
    <source>
        <dbReference type="ARBA" id="ARBA00022723"/>
    </source>
</evidence>
<keyword evidence="11" id="KW-1185">Reference proteome</keyword>
<dbReference type="InterPro" id="IPR019833">
    <property type="entry name" value="Mn/Fe_SOD_BS"/>
</dbReference>
<dbReference type="PIRSF" id="PIRSF000349">
    <property type="entry name" value="SODismutase"/>
    <property type="match status" value="1"/>
</dbReference>
<evidence type="ECO:0000256" key="6">
    <source>
        <dbReference type="PIRSR" id="PIRSR000349-1"/>
    </source>
</evidence>
<dbReference type="InterPro" id="IPR019832">
    <property type="entry name" value="Mn/Fe_SOD_C"/>
</dbReference>
<dbReference type="GO" id="GO:0004784">
    <property type="term" value="F:superoxide dismutase activity"/>
    <property type="evidence" value="ECO:0007669"/>
    <property type="project" value="UniProtKB-EC"/>
</dbReference>
<comment type="similarity">
    <text evidence="1 7">Belongs to the iron/manganese superoxide dismutase family.</text>
</comment>
<dbReference type="Pfam" id="PF02777">
    <property type="entry name" value="Sod_Fe_C"/>
    <property type="match status" value="1"/>
</dbReference>
<dbReference type="KEGG" id="lmi:LMXM_08_0290"/>
<dbReference type="SUPFAM" id="SSF54719">
    <property type="entry name" value="Fe,Mn superoxide dismutase (SOD), C-terminal domain"/>
    <property type="match status" value="1"/>
</dbReference>
<dbReference type="GeneID" id="13447186"/>
<dbReference type="AlphaFoldDB" id="E9AMA8"/>
<dbReference type="PANTHER" id="PTHR42769:SF12">
    <property type="entry name" value="SUPEROXIDE DISMUTASE"/>
    <property type="match status" value="1"/>
</dbReference>
<evidence type="ECO:0000259" key="8">
    <source>
        <dbReference type="Pfam" id="PF00081"/>
    </source>
</evidence>
<dbReference type="GO" id="GO:0046872">
    <property type="term" value="F:metal ion binding"/>
    <property type="evidence" value="ECO:0007669"/>
    <property type="project" value="UniProtKB-KW"/>
</dbReference>
<feature type="domain" description="Manganese/iron superoxide dismutase C-terminal" evidence="9">
    <location>
        <begin position="124"/>
        <end position="223"/>
    </location>
</feature>
<dbReference type="PRINTS" id="PR01703">
    <property type="entry name" value="MNSODISMTASE"/>
</dbReference>
<evidence type="ECO:0000256" key="2">
    <source>
        <dbReference type="ARBA" id="ARBA00011738"/>
    </source>
</evidence>
<name>E9AMA8_LEIMU</name>
<feature type="binding site" evidence="6">
    <location>
        <position position="195"/>
    </location>
    <ligand>
        <name>Mn(2+)</name>
        <dbReference type="ChEBI" id="CHEBI:29035"/>
    </ligand>
</feature>
<evidence type="ECO:0000256" key="7">
    <source>
        <dbReference type="RuleBase" id="RU000414"/>
    </source>
</evidence>
<dbReference type="Proteomes" id="UP000007259">
    <property type="component" value="Chromosome 8"/>
</dbReference>
<dbReference type="PANTHER" id="PTHR42769">
    <property type="entry name" value="SUPEROXIDE DISMUTASE"/>
    <property type="match status" value="1"/>
</dbReference>
<organism evidence="10 11">
    <name type="scientific">Leishmania mexicana (strain MHOM/GT/2001/U1103)</name>
    <dbReference type="NCBI Taxonomy" id="929439"/>
    <lineage>
        <taxon>Eukaryota</taxon>
        <taxon>Discoba</taxon>
        <taxon>Euglenozoa</taxon>
        <taxon>Kinetoplastea</taxon>
        <taxon>Metakinetoplastina</taxon>
        <taxon>Trypanosomatida</taxon>
        <taxon>Trypanosomatidae</taxon>
        <taxon>Leishmaniinae</taxon>
        <taxon>Leishmania</taxon>
    </lineage>
</organism>
<dbReference type="SMR" id="E9AMA8"/>
<dbReference type="EMBL" id="FR799561">
    <property type="protein sequence ID" value="CBZ24063.1"/>
    <property type="molecule type" value="Genomic_DNA"/>
</dbReference>
<keyword evidence="5 7" id="KW-0560">Oxidoreductase</keyword>
<evidence type="ECO:0000313" key="11">
    <source>
        <dbReference type="Proteomes" id="UP000007259"/>
    </source>
</evidence>